<dbReference type="InterPro" id="IPR007418">
    <property type="entry name" value="DUF474"/>
</dbReference>
<dbReference type="AlphaFoldDB" id="A0A7Y4LA79"/>
<reference evidence="2 3" key="1">
    <citation type="submission" date="2020-05" db="EMBL/GenBank/DDBJ databases">
        <authorList>
            <person name="Niu N."/>
        </authorList>
    </citation>
    <scope>NUCLEOTIDE SEQUENCE [LARGE SCALE GENOMIC DNA]</scope>
    <source>
        <strain evidence="2 3">LMG10982</strain>
    </source>
</reference>
<comment type="caution">
    <text evidence="2">The sequence shown here is derived from an EMBL/GenBank/DDBJ whole genome shotgun (WGS) entry which is preliminary data.</text>
</comment>
<protein>
    <recommendedName>
        <fullName evidence="4">Integral membrane protein</fullName>
    </recommendedName>
</protein>
<dbReference type="PIRSF" id="PIRSF015875">
    <property type="entry name" value="UCP015875"/>
    <property type="match status" value="1"/>
</dbReference>
<dbReference type="Proteomes" id="UP000541421">
    <property type="component" value="Unassembled WGS sequence"/>
</dbReference>
<keyword evidence="3" id="KW-1185">Reference proteome</keyword>
<feature type="transmembrane region" description="Helical" evidence="1">
    <location>
        <begin position="85"/>
        <end position="109"/>
    </location>
</feature>
<sequence length="146" mass="16796">MSYPILLILHLLAAFVFIGTVFFEIIFLSKIHHRLPREIMREIEKAVGVRAKEIIPWVLLVLFSAGIGMAWFHRDTLAHPFTSSFGTMLTLKILLAISVFCHFLTVMVLRKKGKLTGKISHRIHISVFCHVIMIVILAKGMFYFSW</sequence>
<keyword evidence="1" id="KW-1133">Transmembrane helix</keyword>
<feature type="transmembrane region" description="Helical" evidence="1">
    <location>
        <begin position="6"/>
        <end position="28"/>
    </location>
</feature>
<feature type="transmembrane region" description="Helical" evidence="1">
    <location>
        <begin position="121"/>
        <end position="144"/>
    </location>
</feature>
<evidence type="ECO:0000313" key="2">
    <source>
        <dbReference type="EMBL" id="NOL49748.1"/>
    </source>
</evidence>
<feature type="transmembrane region" description="Helical" evidence="1">
    <location>
        <begin position="54"/>
        <end position="73"/>
    </location>
</feature>
<keyword evidence="1" id="KW-0472">Membrane</keyword>
<evidence type="ECO:0000313" key="3">
    <source>
        <dbReference type="Proteomes" id="UP000541421"/>
    </source>
</evidence>
<proteinExistence type="predicted"/>
<dbReference type="EMBL" id="JABGBO010000006">
    <property type="protein sequence ID" value="NOL49748.1"/>
    <property type="molecule type" value="Genomic_DNA"/>
</dbReference>
<keyword evidence="1" id="KW-0812">Transmembrane</keyword>
<gene>
    <name evidence="2" type="ORF">HKX40_06320</name>
</gene>
<evidence type="ECO:0008006" key="4">
    <source>
        <dbReference type="Google" id="ProtNLM"/>
    </source>
</evidence>
<name>A0A7Y4LA79_9BURK</name>
<accession>A0A7Y4LA79</accession>
<dbReference type="RefSeq" id="WP_171588732.1">
    <property type="nucleotide sequence ID" value="NZ_JABGBO010000006.1"/>
</dbReference>
<evidence type="ECO:0000256" key="1">
    <source>
        <dbReference type="SAM" id="Phobius"/>
    </source>
</evidence>
<organism evidence="2 3">
    <name type="scientific">Pelistega europaea</name>
    <dbReference type="NCBI Taxonomy" id="106147"/>
    <lineage>
        <taxon>Bacteria</taxon>
        <taxon>Pseudomonadati</taxon>
        <taxon>Pseudomonadota</taxon>
        <taxon>Betaproteobacteria</taxon>
        <taxon>Burkholderiales</taxon>
        <taxon>Alcaligenaceae</taxon>
        <taxon>Pelistega</taxon>
    </lineage>
</organism>